<feature type="transmembrane region" description="Helical" evidence="7">
    <location>
        <begin position="107"/>
        <end position="134"/>
    </location>
</feature>
<dbReference type="Gene3D" id="1.20.1250.20">
    <property type="entry name" value="MFS general substrate transporter like domains"/>
    <property type="match status" value="1"/>
</dbReference>
<feature type="transmembrane region" description="Helical" evidence="7">
    <location>
        <begin position="227"/>
        <end position="247"/>
    </location>
</feature>
<dbReference type="PANTHER" id="PTHR19432:SF35">
    <property type="entry name" value="SOLUTE CARRIER FAMILY 45 MEMBER 3 ISOFORM X1"/>
    <property type="match status" value="1"/>
</dbReference>
<keyword evidence="9" id="KW-1185">Reference proteome</keyword>
<reference evidence="8" key="1">
    <citation type="submission" date="2022-07" db="EMBL/GenBank/DDBJ databases">
        <title>Phylogenomic reconstructions and comparative analyses of Kickxellomycotina fungi.</title>
        <authorList>
            <person name="Reynolds N.K."/>
            <person name="Stajich J.E."/>
            <person name="Barry K."/>
            <person name="Grigoriev I.V."/>
            <person name="Crous P."/>
            <person name="Smith M.E."/>
        </authorList>
    </citation>
    <scope>NUCLEOTIDE SEQUENCE</scope>
    <source>
        <strain evidence="8">RSA 567</strain>
    </source>
</reference>
<comment type="caution">
    <text evidence="8">The sequence shown here is derived from an EMBL/GenBank/DDBJ whole genome shotgun (WGS) entry which is preliminary data.</text>
</comment>
<feature type="transmembrane region" description="Helical" evidence="7">
    <location>
        <begin position="692"/>
        <end position="712"/>
    </location>
</feature>
<protein>
    <recommendedName>
        <fullName evidence="10">Major facilitator superfamily domain-containing protein</fullName>
    </recommendedName>
</protein>
<name>A0A9W8ECZ0_9FUNG</name>
<feature type="region of interest" description="Disordered" evidence="6">
    <location>
        <begin position="555"/>
        <end position="578"/>
    </location>
</feature>
<feature type="transmembrane region" description="Helical" evidence="7">
    <location>
        <begin position="192"/>
        <end position="215"/>
    </location>
</feature>
<dbReference type="GO" id="GO:0008506">
    <property type="term" value="F:sucrose:proton symporter activity"/>
    <property type="evidence" value="ECO:0007669"/>
    <property type="project" value="TreeGrafter"/>
</dbReference>
<feature type="transmembrane region" description="Helical" evidence="7">
    <location>
        <begin position="67"/>
        <end position="86"/>
    </location>
</feature>
<evidence type="ECO:0000256" key="1">
    <source>
        <dbReference type="ARBA" id="ARBA00004141"/>
    </source>
</evidence>
<feature type="transmembrane region" description="Helical" evidence="7">
    <location>
        <begin position="337"/>
        <end position="360"/>
    </location>
</feature>
<evidence type="ECO:0000313" key="8">
    <source>
        <dbReference type="EMBL" id="KAJ1978750.1"/>
    </source>
</evidence>
<feature type="region of interest" description="Disordered" evidence="6">
    <location>
        <begin position="1"/>
        <end position="48"/>
    </location>
</feature>
<feature type="transmembrane region" description="Helical" evidence="7">
    <location>
        <begin position="435"/>
        <end position="457"/>
    </location>
</feature>
<dbReference type="OrthoDB" id="28755at2759"/>
<keyword evidence="5 7" id="KW-0472">Membrane</keyword>
<keyword evidence="4 7" id="KW-1133">Transmembrane helix</keyword>
<evidence type="ECO:0000256" key="7">
    <source>
        <dbReference type="SAM" id="Phobius"/>
    </source>
</evidence>
<dbReference type="GO" id="GO:0005886">
    <property type="term" value="C:plasma membrane"/>
    <property type="evidence" value="ECO:0007669"/>
    <property type="project" value="TreeGrafter"/>
</dbReference>
<feature type="compositionally biased region" description="Polar residues" evidence="6">
    <location>
        <begin position="30"/>
        <end position="48"/>
    </location>
</feature>
<feature type="compositionally biased region" description="Polar residues" evidence="6">
    <location>
        <begin position="1"/>
        <end position="21"/>
    </location>
</feature>
<comment type="subcellular location">
    <subcellularLocation>
        <location evidence="1">Membrane</location>
        <topology evidence="1">Multi-pass membrane protein</topology>
    </subcellularLocation>
</comment>
<dbReference type="SUPFAM" id="SSF103473">
    <property type="entry name" value="MFS general substrate transporter"/>
    <property type="match status" value="1"/>
</dbReference>
<dbReference type="InterPro" id="IPR004896">
    <property type="entry name" value="PucC-rel"/>
</dbReference>
<evidence type="ECO:0008006" key="10">
    <source>
        <dbReference type="Google" id="ProtNLM"/>
    </source>
</evidence>
<dbReference type="Pfam" id="PF03209">
    <property type="entry name" value="PUCC"/>
    <property type="match status" value="1"/>
</dbReference>
<gene>
    <name evidence="8" type="ORF">H4R34_003088</name>
</gene>
<accession>A0A9W8ECZ0</accession>
<feature type="transmembrane region" description="Helical" evidence="7">
    <location>
        <begin position="154"/>
        <end position="180"/>
    </location>
</feature>
<sequence length="723" mass="78733">MTPSYGTMPSSSTAAGPSNGTSDRKDPRDSFSSSPLSKPTGDTLQVPASPQSYSIISTMSEMPLSPLQMFTLNIALAGLQFAWFVIHPLIGAISDRHTSKLGRRRPFILIGSILVVISIAVIAFAKELAMWWVFRVQGGDYADPEVVKRVGTGAIILAVVSFYVLDFSINAVQACLRALVLDVAPLSQQDSANAYAGRMLMLGSTLGYFMGFINLVKTLPYLGHTQMQVLCVLANIVFTAGVAVTCISVHEKVITEEDLPEEERNRSVWYTLTTIFHAFFSLPKPLQQVCNVQFFSWMGWFPVLFYSTTWVVEVIARHYPGKNPISDPEFFDHATRIGSFALFLWSITSFVASIVLPWFVREDDEDLCEANLIRCELGDENDASEPLWPTSASRPMQGLLAWLPRISMRRLYTFSHVFFAAVMFSTYFVHDHIAATVVIMLTGIPWALTLWIPFALVGEFVSKMSLEVQSLASNAGSPRFFPTGPESIDQVLSLPNVAPLYQRSSPQAAPIHMRSASDIGEGPHSAMVGSALSGTLPTAHSLPLTANVPSLAIEGDRGSTKAMPGLDDDSDAASQSTTDEGGLLVLDDAPLQRSPVSQATYQTRSSQRPALDSGIVLGIHNMYVVFPQFFMTILSSVVFSMLQDSRMDTPHDQTHGSAMQASSPWSIAQTLTMALSALNAPNATAAPDAVGWVLRIGGACALVAAVLSLKIVDMRRVRASDWL</sequence>
<evidence type="ECO:0000313" key="9">
    <source>
        <dbReference type="Proteomes" id="UP001151582"/>
    </source>
</evidence>
<evidence type="ECO:0000256" key="5">
    <source>
        <dbReference type="ARBA" id="ARBA00023136"/>
    </source>
</evidence>
<dbReference type="Proteomes" id="UP001151582">
    <property type="component" value="Unassembled WGS sequence"/>
</dbReference>
<evidence type="ECO:0000256" key="6">
    <source>
        <dbReference type="SAM" id="MobiDB-lite"/>
    </source>
</evidence>
<evidence type="ECO:0000256" key="3">
    <source>
        <dbReference type="ARBA" id="ARBA00022692"/>
    </source>
</evidence>
<proteinExistence type="predicted"/>
<dbReference type="InterPro" id="IPR036259">
    <property type="entry name" value="MFS_trans_sf"/>
</dbReference>
<dbReference type="PANTHER" id="PTHR19432">
    <property type="entry name" value="SUGAR TRANSPORTER"/>
    <property type="match status" value="1"/>
</dbReference>
<feature type="transmembrane region" description="Helical" evidence="7">
    <location>
        <begin position="294"/>
        <end position="316"/>
    </location>
</feature>
<keyword evidence="3 7" id="KW-0812">Transmembrane</keyword>
<evidence type="ECO:0000256" key="2">
    <source>
        <dbReference type="ARBA" id="ARBA00022448"/>
    </source>
</evidence>
<feature type="transmembrane region" description="Helical" evidence="7">
    <location>
        <begin position="623"/>
        <end position="642"/>
    </location>
</feature>
<feature type="transmembrane region" description="Helical" evidence="7">
    <location>
        <begin position="411"/>
        <end position="429"/>
    </location>
</feature>
<keyword evidence="2" id="KW-0813">Transport</keyword>
<organism evidence="8 9">
    <name type="scientific">Dimargaris verticillata</name>
    <dbReference type="NCBI Taxonomy" id="2761393"/>
    <lineage>
        <taxon>Eukaryota</taxon>
        <taxon>Fungi</taxon>
        <taxon>Fungi incertae sedis</taxon>
        <taxon>Zoopagomycota</taxon>
        <taxon>Kickxellomycotina</taxon>
        <taxon>Dimargaritomycetes</taxon>
        <taxon>Dimargaritales</taxon>
        <taxon>Dimargaritaceae</taxon>
        <taxon>Dimargaris</taxon>
    </lineage>
</organism>
<dbReference type="AlphaFoldDB" id="A0A9W8ECZ0"/>
<evidence type="ECO:0000256" key="4">
    <source>
        <dbReference type="ARBA" id="ARBA00022989"/>
    </source>
</evidence>
<dbReference type="EMBL" id="JANBQB010000258">
    <property type="protein sequence ID" value="KAJ1978750.1"/>
    <property type="molecule type" value="Genomic_DNA"/>
</dbReference>